<keyword evidence="6" id="KW-1185">Reference proteome</keyword>
<name>A0A371B736_9BRAD</name>
<dbReference type="Pfam" id="PF04773">
    <property type="entry name" value="FecR"/>
    <property type="match status" value="1"/>
</dbReference>
<dbReference type="Pfam" id="PF16220">
    <property type="entry name" value="DUF4880"/>
    <property type="match status" value="1"/>
</dbReference>
<feature type="transmembrane region" description="Helical" evidence="1">
    <location>
        <begin position="104"/>
        <end position="121"/>
    </location>
</feature>
<keyword evidence="1" id="KW-0472">Membrane</keyword>
<dbReference type="AlphaFoldDB" id="A0A371B736"/>
<dbReference type="InterPro" id="IPR006860">
    <property type="entry name" value="FecR"/>
</dbReference>
<dbReference type="InterPro" id="IPR032508">
    <property type="entry name" value="FecR_C"/>
</dbReference>
<dbReference type="Pfam" id="PF16344">
    <property type="entry name" value="FecR_C"/>
    <property type="match status" value="1"/>
</dbReference>
<reference evidence="6" key="1">
    <citation type="submission" date="2018-08" db="EMBL/GenBank/DDBJ databases">
        <authorList>
            <person name="Kim S.-J."/>
            <person name="Jung G.-Y."/>
        </authorList>
    </citation>
    <scope>NUCLEOTIDE SEQUENCE [LARGE SCALE GENOMIC DNA]</scope>
    <source>
        <strain evidence="6">GY_H</strain>
    </source>
</reference>
<dbReference type="InterPro" id="IPR012373">
    <property type="entry name" value="Ferrdict_sens_TM"/>
</dbReference>
<sequence>MARLKRDDVNDKNGGRGLAHGDAVADEALDWVIRLRQPDADGATRVAFEAWLARSPSHGAEFRNIEAMWASPSFEKSARSLSPGQSVATPPVAVRRSRGVSRQMALAASIAILAIGVWQFPRLQLWLNADYVTAAGVQSTVTLPDGSTMMLNSGSAVAIDFAAGRRNVHLLKGEAFFDVRHDPQHPFRVAAHFGDVEVKGTAFAVKTLDKLDQVVLERGVVDVRRSASAHDKSTLAPRQMATATAASIMVSPVDLAHALAWRDGRIVFDNEPFANVVDELRRYYPGSLIVIGDSVKNLAVSGNYRIDDIEGAMRTLADAAGITMLRLPGSVVILR</sequence>
<dbReference type="PANTHER" id="PTHR30273">
    <property type="entry name" value="PERIPLASMIC SIGNAL SENSOR AND SIGMA FACTOR ACTIVATOR FECR-RELATED"/>
    <property type="match status" value="1"/>
</dbReference>
<feature type="domain" description="FecR protein" evidence="2">
    <location>
        <begin position="130"/>
        <end position="221"/>
    </location>
</feature>
<keyword evidence="1" id="KW-1133">Transmembrane helix</keyword>
<dbReference type="GO" id="GO:0016989">
    <property type="term" value="F:sigma factor antagonist activity"/>
    <property type="evidence" value="ECO:0007669"/>
    <property type="project" value="TreeGrafter"/>
</dbReference>
<feature type="domain" description="Protein FecR C-terminal" evidence="4">
    <location>
        <begin position="265"/>
        <end position="324"/>
    </location>
</feature>
<evidence type="ECO:0000313" key="6">
    <source>
        <dbReference type="Proteomes" id="UP000263993"/>
    </source>
</evidence>
<dbReference type="Gene3D" id="3.55.50.30">
    <property type="match status" value="1"/>
</dbReference>
<dbReference type="PIRSF" id="PIRSF018266">
    <property type="entry name" value="FecR"/>
    <property type="match status" value="1"/>
</dbReference>
<feature type="domain" description="FecR N-terminal" evidence="3">
    <location>
        <begin position="26"/>
        <end position="67"/>
    </location>
</feature>
<evidence type="ECO:0000256" key="1">
    <source>
        <dbReference type="SAM" id="Phobius"/>
    </source>
</evidence>
<proteinExistence type="predicted"/>
<organism evidence="5 6">
    <name type="scientific">Undibacter mobilis</name>
    <dbReference type="NCBI Taxonomy" id="2292256"/>
    <lineage>
        <taxon>Bacteria</taxon>
        <taxon>Pseudomonadati</taxon>
        <taxon>Pseudomonadota</taxon>
        <taxon>Alphaproteobacteria</taxon>
        <taxon>Hyphomicrobiales</taxon>
        <taxon>Nitrobacteraceae</taxon>
        <taxon>Undibacter</taxon>
    </lineage>
</organism>
<accession>A0A371B736</accession>
<evidence type="ECO:0000259" key="4">
    <source>
        <dbReference type="Pfam" id="PF16344"/>
    </source>
</evidence>
<dbReference type="OrthoDB" id="636724at2"/>
<comment type="caution">
    <text evidence="5">The sequence shown here is derived from an EMBL/GenBank/DDBJ whole genome shotgun (WGS) entry which is preliminary data.</text>
</comment>
<evidence type="ECO:0000259" key="2">
    <source>
        <dbReference type="Pfam" id="PF04773"/>
    </source>
</evidence>
<dbReference type="InterPro" id="IPR032623">
    <property type="entry name" value="FecR_N"/>
</dbReference>
<protein>
    <submittedName>
        <fullName evidence="5">DUF4880 domain-containing protein</fullName>
    </submittedName>
</protein>
<dbReference type="Proteomes" id="UP000263993">
    <property type="component" value="Unassembled WGS sequence"/>
</dbReference>
<evidence type="ECO:0000259" key="3">
    <source>
        <dbReference type="Pfam" id="PF16220"/>
    </source>
</evidence>
<gene>
    <name evidence="5" type="ORF">DXH78_01655</name>
</gene>
<dbReference type="Gene3D" id="2.60.120.1440">
    <property type="match status" value="1"/>
</dbReference>
<dbReference type="EMBL" id="QRGO01000001">
    <property type="protein sequence ID" value="RDV03409.1"/>
    <property type="molecule type" value="Genomic_DNA"/>
</dbReference>
<evidence type="ECO:0000313" key="5">
    <source>
        <dbReference type="EMBL" id="RDV03409.1"/>
    </source>
</evidence>
<keyword evidence="1" id="KW-0812">Transmembrane</keyword>
<dbReference type="PANTHER" id="PTHR30273:SF2">
    <property type="entry name" value="PROTEIN FECR"/>
    <property type="match status" value="1"/>
</dbReference>